<evidence type="ECO:0000256" key="1">
    <source>
        <dbReference type="SAM" id="MobiDB-lite"/>
    </source>
</evidence>
<feature type="compositionally biased region" description="Gly residues" evidence="1">
    <location>
        <begin position="56"/>
        <end position="69"/>
    </location>
</feature>
<dbReference type="AlphaFoldDB" id="A0AAW1FJ02"/>
<protein>
    <submittedName>
        <fullName evidence="2">Uncharacterized protein</fullName>
    </submittedName>
</protein>
<sequence>MFVGGRIIDFESLADVILSLPRSVSPGSAAAPHPWSVLLKDTSARWLSQGSRKQKGGGSNQHVNGGGLGSRFLWGASTQQASRSNSPPVEVQTELSAYRTPRIHACIGEV</sequence>
<dbReference type="Proteomes" id="UP001488805">
    <property type="component" value="Unassembled WGS sequence"/>
</dbReference>
<name>A0AAW1FJ02_ZOAVI</name>
<feature type="region of interest" description="Disordered" evidence="1">
    <location>
        <begin position="48"/>
        <end position="70"/>
    </location>
</feature>
<reference evidence="2 3" key="1">
    <citation type="journal article" date="2024" name="Genome Biol. Evol.">
        <title>Chromosome-level genome assembly of the viviparous eelpout Zoarces viviparus.</title>
        <authorList>
            <person name="Fuhrmann N."/>
            <person name="Brasseur M.V."/>
            <person name="Bakowski C.E."/>
            <person name="Podsiadlowski L."/>
            <person name="Prost S."/>
            <person name="Krehenwinkel H."/>
            <person name="Mayer C."/>
        </authorList>
    </citation>
    <scope>NUCLEOTIDE SEQUENCE [LARGE SCALE GENOMIC DNA]</scope>
    <source>
        <strain evidence="2">NO-MEL_2022_Ind0_liver</strain>
    </source>
</reference>
<evidence type="ECO:0000313" key="2">
    <source>
        <dbReference type="EMBL" id="KAK9534824.1"/>
    </source>
</evidence>
<keyword evidence="3" id="KW-1185">Reference proteome</keyword>
<comment type="caution">
    <text evidence="2">The sequence shown here is derived from an EMBL/GenBank/DDBJ whole genome shotgun (WGS) entry which is preliminary data.</text>
</comment>
<evidence type="ECO:0000313" key="3">
    <source>
        <dbReference type="Proteomes" id="UP001488805"/>
    </source>
</evidence>
<proteinExistence type="predicted"/>
<gene>
    <name evidence="2" type="ORF">VZT92_007245</name>
</gene>
<accession>A0AAW1FJ02</accession>
<organism evidence="2 3">
    <name type="scientific">Zoarces viviparus</name>
    <name type="common">Viviparous eelpout</name>
    <name type="synonym">Blennius viviparus</name>
    <dbReference type="NCBI Taxonomy" id="48416"/>
    <lineage>
        <taxon>Eukaryota</taxon>
        <taxon>Metazoa</taxon>
        <taxon>Chordata</taxon>
        <taxon>Craniata</taxon>
        <taxon>Vertebrata</taxon>
        <taxon>Euteleostomi</taxon>
        <taxon>Actinopterygii</taxon>
        <taxon>Neopterygii</taxon>
        <taxon>Teleostei</taxon>
        <taxon>Neoteleostei</taxon>
        <taxon>Acanthomorphata</taxon>
        <taxon>Eupercaria</taxon>
        <taxon>Perciformes</taxon>
        <taxon>Cottioidei</taxon>
        <taxon>Zoarcales</taxon>
        <taxon>Zoarcidae</taxon>
        <taxon>Zoarcinae</taxon>
        <taxon>Zoarces</taxon>
    </lineage>
</organism>
<dbReference type="EMBL" id="JBCEZU010000056">
    <property type="protein sequence ID" value="KAK9534824.1"/>
    <property type="molecule type" value="Genomic_DNA"/>
</dbReference>